<name>A0A3S2VT12_9PROT</name>
<evidence type="ECO:0000313" key="8">
    <source>
        <dbReference type="Proteomes" id="UP000287447"/>
    </source>
</evidence>
<gene>
    <name evidence="7" type="ORF">EOI86_07850</name>
</gene>
<dbReference type="OrthoDB" id="9788795at2"/>
<comment type="subcellular location">
    <subcellularLocation>
        <location evidence="1">Cell membrane</location>
        <topology evidence="1">Multi-pass membrane protein</topology>
    </subcellularLocation>
</comment>
<organism evidence="7 8">
    <name type="scientific">Hwanghaeella grinnelliae</name>
    <dbReference type="NCBI Taxonomy" id="2500179"/>
    <lineage>
        <taxon>Bacteria</taxon>
        <taxon>Pseudomonadati</taxon>
        <taxon>Pseudomonadota</taxon>
        <taxon>Alphaproteobacteria</taxon>
        <taxon>Rhodospirillales</taxon>
        <taxon>Rhodospirillaceae</taxon>
        <taxon>Hwanghaeella</taxon>
    </lineage>
</organism>
<dbReference type="Pfam" id="PF03706">
    <property type="entry name" value="LPG_synthase_TM"/>
    <property type="match status" value="1"/>
</dbReference>
<accession>A0A3S2VT12</accession>
<dbReference type="Proteomes" id="UP000287447">
    <property type="component" value="Unassembled WGS sequence"/>
</dbReference>
<evidence type="ECO:0000256" key="6">
    <source>
        <dbReference type="SAM" id="Phobius"/>
    </source>
</evidence>
<proteinExistence type="predicted"/>
<dbReference type="PANTHER" id="PTHR40277:SF1">
    <property type="entry name" value="BLL5419 PROTEIN"/>
    <property type="match status" value="1"/>
</dbReference>
<dbReference type="EMBL" id="SADE01000001">
    <property type="protein sequence ID" value="RVU39153.1"/>
    <property type="molecule type" value="Genomic_DNA"/>
</dbReference>
<dbReference type="RefSeq" id="WP_127764525.1">
    <property type="nucleotide sequence ID" value="NZ_SADE01000001.1"/>
</dbReference>
<feature type="transmembrane region" description="Helical" evidence="6">
    <location>
        <begin position="134"/>
        <end position="155"/>
    </location>
</feature>
<feature type="transmembrane region" description="Helical" evidence="6">
    <location>
        <begin position="161"/>
        <end position="183"/>
    </location>
</feature>
<keyword evidence="8" id="KW-1185">Reference proteome</keyword>
<feature type="transmembrane region" description="Helical" evidence="6">
    <location>
        <begin position="204"/>
        <end position="225"/>
    </location>
</feature>
<keyword evidence="3 6" id="KW-0812">Transmembrane</keyword>
<keyword evidence="4 6" id="KW-1133">Transmembrane helix</keyword>
<evidence type="ECO:0000313" key="7">
    <source>
        <dbReference type="EMBL" id="RVU39153.1"/>
    </source>
</evidence>
<evidence type="ECO:0000256" key="1">
    <source>
        <dbReference type="ARBA" id="ARBA00004651"/>
    </source>
</evidence>
<evidence type="ECO:0000256" key="5">
    <source>
        <dbReference type="ARBA" id="ARBA00023136"/>
    </source>
</evidence>
<dbReference type="InterPro" id="IPR022791">
    <property type="entry name" value="L-PG_synthase/AglD"/>
</dbReference>
<dbReference type="GO" id="GO:0005886">
    <property type="term" value="C:plasma membrane"/>
    <property type="evidence" value="ECO:0007669"/>
    <property type="project" value="UniProtKB-SubCell"/>
</dbReference>
<dbReference type="PANTHER" id="PTHR40277">
    <property type="entry name" value="BLL5419 PROTEIN"/>
    <property type="match status" value="1"/>
</dbReference>
<evidence type="ECO:0000256" key="4">
    <source>
        <dbReference type="ARBA" id="ARBA00022989"/>
    </source>
</evidence>
<feature type="transmembrane region" description="Helical" evidence="6">
    <location>
        <begin position="42"/>
        <end position="61"/>
    </location>
</feature>
<sequence>MTGLHPRLSFVLKLLVCLLLLGFVWQVAGGPEILIALGGADPVWLAAGFGLILPQTVLSAVRWRLVAARLGVTIGTKAAISEYYIAIFLNQVLPGGVAGDITRVTRHGSALRKSALAHEGTGGRGYGVAAKAVVYERTVGQIAMVALSIPGLALWRAEAAWIAGGILAVLLALAILAPVKGWIGRQIGDFRKAVLKQDVIVRQAMLSGLIAGSYVLVFWCCVRALGISFSAGTALTVLPPALLAMAIPITPAGWGLREAAAVGMWIAAGMQAGDAAAASILYGLVNLAGALPGAAFLAVGPRTGNT</sequence>
<dbReference type="AlphaFoldDB" id="A0A3S2VT12"/>
<feature type="transmembrane region" description="Helical" evidence="6">
    <location>
        <begin position="237"/>
        <end position="256"/>
    </location>
</feature>
<reference evidence="8" key="1">
    <citation type="submission" date="2019-01" db="EMBL/GenBank/DDBJ databases">
        <title>Gri0909 isolated from a small marine red alga.</title>
        <authorList>
            <person name="Kim J."/>
            <person name="Jeong S.E."/>
            <person name="Jeon C.O."/>
        </authorList>
    </citation>
    <scope>NUCLEOTIDE SEQUENCE [LARGE SCALE GENOMIC DNA]</scope>
    <source>
        <strain evidence="8">Gri0909</strain>
    </source>
</reference>
<feature type="transmembrane region" description="Helical" evidence="6">
    <location>
        <begin position="277"/>
        <end position="299"/>
    </location>
</feature>
<keyword evidence="2" id="KW-1003">Cell membrane</keyword>
<evidence type="ECO:0000256" key="3">
    <source>
        <dbReference type="ARBA" id="ARBA00022692"/>
    </source>
</evidence>
<comment type="caution">
    <text evidence="7">The sequence shown here is derived from an EMBL/GenBank/DDBJ whole genome shotgun (WGS) entry which is preliminary data.</text>
</comment>
<protein>
    <submittedName>
        <fullName evidence="7">Flippase-like domain-containing protein</fullName>
    </submittedName>
</protein>
<keyword evidence="5 6" id="KW-0472">Membrane</keyword>
<evidence type="ECO:0000256" key="2">
    <source>
        <dbReference type="ARBA" id="ARBA00022475"/>
    </source>
</evidence>